<dbReference type="AlphaFoldDB" id="A0A9J6DMK9"/>
<feature type="region of interest" description="Disordered" evidence="1">
    <location>
        <begin position="84"/>
        <end position="155"/>
    </location>
</feature>
<feature type="compositionally biased region" description="Low complexity" evidence="1">
    <location>
        <begin position="178"/>
        <end position="187"/>
    </location>
</feature>
<dbReference type="PANTHER" id="PTHR38338">
    <property type="entry name" value="AGAP013079-PA"/>
    <property type="match status" value="1"/>
</dbReference>
<feature type="compositionally biased region" description="Basic and acidic residues" evidence="1">
    <location>
        <begin position="121"/>
        <end position="134"/>
    </location>
</feature>
<evidence type="ECO:0000313" key="3">
    <source>
        <dbReference type="Proteomes" id="UP000821866"/>
    </source>
</evidence>
<name>A0A9J6DMK9_RHIMP</name>
<protein>
    <submittedName>
        <fullName evidence="2">Uncharacterized protein</fullName>
    </submittedName>
</protein>
<sequence length="195" mass="21321">MAAACQNGASTICRAKPDAAQFASEHVTLRFEREVIRARLHTPLIHSRTVAQFTRAADSCVHLSITMAFMMPVVKNDYMIYQQNGGSSKSRRSSSCSMSSRASRGAASGQTSLSCSPGSDVEERLRAVESERGTRRTSRIMDVPVAPRSASQSSLYKKFHSRVVDKLRKTLRSKDDSVVSTEDTSVVQKNSLASS</sequence>
<evidence type="ECO:0000313" key="2">
    <source>
        <dbReference type="EMBL" id="KAH8023249.1"/>
    </source>
</evidence>
<dbReference type="EMBL" id="JABSTU010000008">
    <property type="protein sequence ID" value="KAH8023249.1"/>
    <property type="molecule type" value="Genomic_DNA"/>
</dbReference>
<dbReference type="PANTHER" id="PTHR38338:SF1">
    <property type="entry name" value="AGAP013079-PA"/>
    <property type="match status" value="1"/>
</dbReference>
<dbReference type="Proteomes" id="UP000821866">
    <property type="component" value="Chromosome 6"/>
</dbReference>
<gene>
    <name evidence="2" type="ORF">HPB51_011692</name>
</gene>
<feature type="region of interest" description="Disordered" evidence="1">
    <location>
        <begin position="172"/>
        <end position="195"/>
    </location>
</feature>
<proteinExistence type="predicted"/>
<keyword evidence="3" id="KW-1185">Reference proteome</keyword>
<evidence type="ECO:0000256" key="1">
    <source>
        <dbReference type="SAM" id="MobiDB-lite"/>
    </source>
</evidence>
<dbReference type="VEuPathDB" id="VectorBase:LOC119171672"/>
<comment type="caution">
    <text evidence="2">The sequence shown here is derived from an EMBL/GenBank/DDBJ whole genome shotgun (WGS) entry which is preliminary data.</text>
</comment>
<organism evidence="2 3">
    <name type="scientific">Rhipicephalus microplus</name>
    <name type="common">Cattle tick</name>
    <name type="synonym">Boophilus microplus</name>
    <dbReference type="NCBI Taxonomy" id="6941"/>
    <lineage>
        <taxon>Eukaryota</taxon>
        <taxon>Metazoa</taxon>
        <taxon>Ecdysozoa</taxon>
        <taxon>Arthropoda</taxon>
        <taxon>Chelicerata</taxon>
        <taxon>Arachnida</taxon>
        <taxon>Acari</taxon>
        <taxon>Parasitiformes</taxon>
        <taxon>Ixodida</taxon>
        <taxon>Ixodoidea</taxon>
        <taxon>Ixodidae</taxon>
        <taxon>Rhipicephalinae</taxon>
        <taxon>Rhipicephalus</taxon>
        <taxon>Boophilus</taxon>
    </lineage>
</organism>
<reference evidence="2" key="2">
    <citation type="submission" date="2021-09" db="EMBL/GenBank/DDBJ databases">
        <authorList>
            <person name="Jia N."/>
            <person name="Wang J."/>
            <person name="Shi W."/>
            <person name="Du L."/>
            <person name="Sun Y."/>
            <person name="Zhan W."/>
            <person name="Jiang J."/>
            <person name="Wang Q."/>
            <person name="Zhang B."/>
            <person name="Ji P."/>
            <person name="Sakyi L.B."/>
            <person name="Cui X."/>
            <person name="Yuan T."/>
            <person name="Jiang B."/>
            <person name="Yang W."/>
            <person name="Lam T.T.-Y."/>
            <person name="Chang Q."/>
            <person name="Ding S."/>
            <person name="Wang X."/>
            <person name="Zhu J."/>
            <person name="Ruan X."/>
            <person name="Zhao L."/>
            <person name="Wei J."/>
            <person name="Que T."/>
            <person name="Du C."/>
            <person name="Cheng J."/>
            <person name="Dai P."/>
            <person name="Han X."/>
            <person name="Huang E."/>
            <person name="Gao Y."/>
            <person name="Liu J."/>
            <person name="Shao H."/>
            <person name="Ye R."/>
            <person name="Li L."/>
            <person name="Wei W."/>
            <person name="Wang X."/>
            <person name="Wang C."/>
            <person name="Huo Q."/>
            <person name="Li W."/>
            <person name="Guo W."/>
            <person name="Chen H."/>
            <person name="Chen S."/>
            <person name="Zhou L."/>
            <person name="Zhou L."/>
            <person name="Ni X."/>
            <person name="Tian J."/>
            <person name="Zhou Y."/>
            <person name="Sheng Y."/>
            <person name="Liu T."/>
            <person name="Pan Y."/>
            <person name="Xia L."/>
            <person name="Li J."/>
            <person name="Zhao F."/>
            <person name="Cao W."/>
        </authorList>
    </citation>
    <scope>NUCLEOTIDE SEQUENCE</scope>
    <source>
        <strain evidence="2">Rmic-2018</strain>
        <tissue evidence="2">Larvae</tissue>
    </source>
</reference>
<reference evidence="2" key="1">
    <citation type="journal article" date="2020" name="Cell">
        <title>Large-Scale Comparative Analyses of Tick Genomes Elucidate Their Genetic Diversity and Vector Capacities.</title>
        <authorList>
            <consortium name="Tick Genome and Microbiome Consortium (TIGMIC)"/>
            <person name="Jia N."/>
            <person name="Wang J."/>
            <person name="Shi W."/>
            <person name="Du L."/>
            <person name="Sun Y."/>
            <person name="Zhan W."/>
            <person name="Jiang J.F."/>
            <person name="Wang Q."/>
            <person name="Zhang B."/>
            <person name="Ji P."/>
            <person name="Bell-Sakyi L."/>
            <person name="Cui X.M."/>
            <person name="Yuan T.T."/>
            <person name="Jiang B.G."/>
            <person name="Yang W.F."/>
            <person name="Lam T.T."/>
            <person name="Chang Q.C."/>
            <person name="Ding S.J."/>
            <person name="Wang X.J."/>
            <person name="Zhu J.G."/>
            <person name="Ruan X.D."/>
            <person name="Zhao L."/>
            <person name="Wei J.T."/>
            <person name="Ye R.Z."/>
            <person name="Que T.C."/>
            <person name="Du C.H."/>
            <person name="Zhou Y.H."/>
            <person name="Cheng J.X."/>
            <person name="Dai P.F."/>
            <person name="Guo W.B."/>
            <person name="Han X.H."/>
            <person name="Huang E.J."/>
            <person name="Li L.F."/>
            <person name="Wei W."/>
            <person name="Gao Y.C."/>
            <person name="Liu J.Z."/>
            <person name="Shao H.Z."/>
            <person name="Wang X."/>
            <person name="Wang C.C."/>
            <person name="Yang T.C."/>
            <person name="Huo Q.B."/>
            <person name="Li W."/>
            <person name="Chen H.Y."/>
            <person name="Chen S.E."/>
            <person name="Zhou L.G."/>
            <person name="Ni X.B."/>
            <person name="Tian J.H."/>
            <person name="Sheng Y."/>
            <person name="Liu T."/>
            <person name="Pan Y.S."/>
            <person name="Xia L.Y."/>
            <person name="Li J."/>
            <person name="Zhao F."/>
            <person name="Cao W.C."/>
        </authorList>
    </citation>
    <scope>NUCLEOTIDE SEQUENCE</scope>
    <source>
        <strain evidence="2">Rmic-2018</strain>
    </source>
</reference>
<feature type="compositionally biased region" description="Low complexity" evidence="1">
    <location>
        <begin position="85"/>
        <end position="109"/>
    </location>
</feature>
<accession>A0A9J6DMK9</accession>
<dbReference type="OrthoDB" id="6357957at2759"/>